<keyword evidence="1" id="KW-0805">Transcription regulation</keyword>
<accession>A0ABR2PXM3</accession>
<reference evidence="4 5" key="1">
    <citation type="journal article" date="2024" name="G3 (Bethesda)">
        <title>Genome assembly of Hibiscus sabdariffa L. provides insights into metabolisms of medicinal natural products.</title>
        <authorList>
            <person name="Kim T."/>
        </authorList>
    </citation>
    <scope>NUCLEOTIDE SEQUENCE [LARGE SCALE GENOMIC DNA]</scope>
    <source>
        <strain evidence="4">TK-2024</strain>
        <tissue evidence="4">Old leaves</tissue>
    </source>
</reference>
<dbReference type="Pfam" id="PF03514">
    <property type="entry name" value="GRAS"/>
    <property type="match status" value="1"/>
</dbReference>
<feature type="region of interest" description="SAW" evidence="3">
    <location>
        <begin position="17"/>
        <end position="90"/>
    </location>
</feature>
<comment type="caution">
    <text evidence="3">Lacks conserved residue(s) required for the propagation of feature annotation.</text>
</comment>
<organism evidence="4 5">
    <name type="scientific">Hibiscus sabdariffa</name>
    <name type="common">roselle</name>
    <dbReference type="NCBI Taxonomy" id="183260"/>
    <lineage>
        <taxon>Eukaryota</taxon>
        <taxon>Viridiplantae</taxon>
        <taxon>Streptophyta</taxon>
        <taxon>Embryophyta</taxon>
        <taxon>Tracheophyta</taxon>
        <taxon>Spermatophyta</taxon>
        <taxon>Magnoliopsida</taxon>
        <taxon>eudicotyledons</taxon>
        <taxon>Gunneridae</taxon>
        <taxon>Pentapetalae</taxon>
        <taxon>rosids</taxon>
        <taxon>malvids</taxon>
        <taxon>Malvales</taxon>
        <taxon>Malvaceae</taxon>
        <taxon>Malvoideae</taxon>
        <taxon>Hibiscus</taxon>
    </lineage>
</organism>
<comment type="similarity">
    <text evidence="3">Belongs to the GRAS family.</text>
</comment>
<evidence type="ECO:0000256" key="2">
    <source>
        <dbReference type="ARBA" id="ARBA00023163"/>
    </source>
</evidence>
<evidence type="ECO:0000313" key="5">
    <source>
        <dbReference type="Proteomes" id="UP001396334"/>
    </source>
</evidence>
<protein>
    <submittedName>
        <fullName evidence="4">Uncharacterized protein</fullName>
    </submittedName>
</protein>
<dbReference type="Proteomes" id="UP001396334">
    <property type="component" value="Unassembled WGS sequence"/>
</dbReference>
<evidence type="ECO:0000256" key="3">
    <source>
        <dbReference type="PROSITE-ProRule" id="PRU01191"/>
    </source>
</evidence>
<dbReference type="EMBL" id="JBBPBN010000049">
    <property type="protein sequence ID" value="KAK8993202.1"/>
    <property type="molecule type" value="Genomic_DNA"/>
</dbReference>
<dbReference type="PROSITE" id="PS50985">
    <property type="entry name" value="GRAS"/>
    <property type="match status" value="1"/>
</dbReference>
<evidence type="ECO:0000256" key="1">
    <source>
        <dbReference type="ARBA" id="ARBA00023015"/>
    </source>
</evidence>
<gene>
    <name evidence="4" type="ORF">V6N11_033305</name>
</gene>
<dbReference type="InterPro" id="IPR005202">
    <property type="entry name" value="TF_GRAS"/>
</dbReference>
<comment type="caution">
    <text evidence="4">The sequence shown here is derived from an EMBL/GenBank/DDBJ whole genome shotgun (WGS) entry which is preliminary data.</text>
</comment>
<proteinExistence type="inferred from homology"/>
<evidence type="ECO:0000313" key="4">
    <source>
        <dbReference type="EMBL" id="KAK8993202.1"/>
    </source>
</evidence>
<name>A0ABR2PXM3_9ROSI</name>
<sequence length="109" mass="12573">MKIERQHFAEEIQNIISYKGSYRIKRHERADQWRRQLGRAEFQVMGLKCLSQARMMLLVYGSNGYTLGSERGCLLLGWKGRPLKLTSAQCLILVILDHIVSNKAIILLV</sequence>
<keyword evidence="5" id="KW-1185">Reference proteome</keyword>
<keyword evidence="2" id="KW-0804">Transcription</keyword>